<accession>A0ABT3WUF4</accession>
<gene>
    <name evidence="1" type="ORF">OS125_11340</name>
</gene>
<dbReference type="Proteomes" id="UP001081709">
    <property type="component" value="Unassembled WGS sequence"/>
</dbReference>
<comment type="caution">
    <text evidence="1">The sequence shown here is derived from an EMBL/GenBank/DDBJ whole genome shotgun (WGS) entry which is preliminary data.</text>
</comment>
<evidence type="ECO:0000313" key="2">
    <source>
        <dbReference type="Proteomes" id="UP001081709"/>
    </source>
</evidence>
<name>A0ABT3WUF4_9CORY</name>
<dbReference type="EMBL" id="JAPMKV010000010">
    <property type="protein sequence ID" value="MCX7445826.1"/>
    <property type="molecule type" value="Genomic_DNA"/>
</dbReference>
<evidence type="ECO:0000313" key="1">
    <source>
        <dbReference type="EMBL" id="MCX7445826.1"/>
    </source>
</evidence>
<dbReference type="Gene3D" id="3.90.1690.10">
    <property type="entry name" value="phage-related protein like domain"/>
    <property type="match status" value="1"/>
</dbReference>
<sequence>MDNLITSYTDGNKMTVNEMLKDPKFIPNMILKSLEGAFIEDVIFRDGGTNDGVVAYREAASRYLNDDAQDVAEFAEIPVSDMNHGKLRSVIGVKRALAIRVSWEMRHFDRIDQLNAQITALQNTMIRDSVRSALGAFNAADIGTMSASKAWNQSGGDPIKDISDAIEKVQLAAPEGADDDDTFGYNPNVLLLPTSAWTAMKRNDLVQRLYVGNVADRNPLLSTTDQTYQGDTGFVYDGLHVLLSRWVPKNTAYVLESGVAGFRSDAQPLSFTPAYAEGGNQETGGPTQSWRVDAFRHGIRACDNPKAVVKITGVTA</sequence>
<reference evidence="1" key="1">
    <citation type="submission" date="2022-11" db="EMBL/GenBank/DDBJ databases">
        <title>Corynebacterium sp. isolated from Penguins.</title>
        <authorList>
            <person name="Sedlar K."/>
            <person name="Svec P."/>
        </authorList>
    </citation>
    <scope>NUCLEOTIDE SEQUENCE</scope>
    <source>
        <strain evidence="1">P7003</strain>
    </source>
</reference>
<proteinExistence type="predicted"/>
<dbReference type="Pfam" id="PF25209">
    <property type="entry name" value="Phage_capsid_4"/>
    <property type="match status" value="1"/>
</dbReference>
<dbReference type="RefSeq" id="WP_267186850.1">
    <property type="nucleotide sequence ID" value="NZ_JAPMKV010000010.1"/>
</dbReference>
<dbReference type="InterPro" id="IPR053738">
    <property type="entry name" value="Lambda_capsid_assembly"/>
</dbReference>
<keyword evidence="2" id="KW-1185">Reference proteome</keyword>
<protein>
    <recommendedName>
        <fullName evidence="3">Major capsid protein</fullName>
    </recommendedName>
</protein>
<organism evidence="1 2">
    <name type="scientific">Corynebacterium pygosceleis</name>
    <dbReference type="NCBI Taxonomy" id="2800406"/>
    <lineage>
        <taxon>Bacteria</taxon>
        <taxon>Bacillati</taxon>
        <taxon>Actinomycetota</taxon>
        <taxon>Actinomycetes</taxon>
        <taxon>Mycobacteriales</taxon>
        <taxon>Corynebacteriaceae</taxon>
        <taxon>Corynebacterium</taxon>
    </lineage>
</organism>
<evidence type="ECO:0008006" key="3">
    <source>
        <dbReference type="Google" id="ProtNLM"/>
    </source>
</evidence>